<sequence>MHRLIPIAALTALALSACGTTTDDGSGPSATESTTTTAPATGTADTAATEAAPEDEPVQAPTVLRFEATSLDGEAVDGTTYAGTPVVFWFWAPWCPTCQGEGPAVAEAADALGDDAAIVGVAGLDRDADAMASFVDRTGTDAITHLDDRDGDLYRHFGVTTQSTYVVVSPDGTTVSESGPLSAEDIAALVDDAA</sequence>
<keyword evidence="5" id="KW-1185">Reference proteome</keyword>
<dbReference type="GO" id="GO:0016853">
    <property type="term" value="F:isomerase activity"/>
    <property type="evidence" value="ECO:0007669"/>
    <property type="project" value="UniProtKB-KW"/>
</dbReference>
<dbReference type="EMBL" id="PGEZ01000001">
    <property type="protein sequence ID" value="PJJ58000.1"/>
    <property type="molecule type" value="Genomic_DNA"/>
</dbReference>
<dbReference type="PROSITE" id="PS51352">
    <property type="entry name" value="THIOREDOXIN_2"/>
    <property type="match status" value="1"/>
</dbReference>
<feature type="region of interest" description="Disordered" evidence="1">
    <location>
        <begin position="20"/>
        <end position="60"/>
    </location>
</feature>
<name>A0A2M9BJ79_9ACTN</name>
<reference evidence="4 5" key="1">
    <citation type="submission" date="2017-11" db="EMBL/GenBank/DDBJ databases">
        <title>Genomic Encyclopedia of Archaeal and Bacterial Type Strains, Phase II (KMG-II): From Individual Species to Whole Genera.</title>
        <authorList>
            <person name="Goeker M."/>
        </authorList>
    </citation>
    <scope>NUCLEOTIDE SEQUENCE [LARGE SCALE GENOMIC DNA]</scope>
    <source>
        <strain evidence="4 5">DSM 27763</strain>
    </source>
</reference>
<dbReference type="GO" id="GO:0016491">
    <property type="term" value="F:oxidoreductase activity"/>
    <property type="evidence" value="ECO:0007669"/>
    <property type="project" value="InterPro"/>
</dbReference>
<dbReference type="AlphaFoldDB" id="A0A2M9BJ79"/>
<feature type="chain" id="PRO_5039037878" evidence="2">
    <location>
        <begin position="20"/>
        <end position="194"/>
    </location>
</feature>
<keyword evidence="2" id="KW-0732">Signal</keyword>
<dbReference type="Proteomes" id="UP000230842">
    <property type="component" value="Unassembled WGS sequence"/>
</dbReference>
<dbReference type="GO" id="GO:0016209">
    <property type="term" value="F:antioxidant activity"/>
    <property type="evidence" value="ECO:0007669"/>
    <property type="project" value="InterPro"/>
</dbReference>
<dbReference type="PANTHER" id="PTHR42852:SF17">
    <property type="entry name" value="THIOREDOXIN-LIKE PROTEIN HI_1115"/>
    <property type="match status" value="1"/>
</dbReference>
<dbReference type="InterPro" id="IPR036249">
    <property type="entry name" value="Thioredoxin-like_sf"/>
</dbReference>
<feature type="signal peptide" evidence="2">
    <location>
        <begin position="1"/>
        <end position="19"/>
    </location>
</feature>
<feature type="domain" description="Thioredoxin" evidence="3">
    <location>
        <begin position="57"/>
        <end position="194"/>
    </location>
</feature>
<protein>
    <submittedName>
        <fullName evidence="4">Thiol-disulfide isomerase/thioredoxin</fullName>
    </submittedName>
</protein>
<gene>
    <name evidence="4" type="ORF">CLV56_2243</name>
</gene>
<dbReference type="PANTHER" id="PTHR42852">
    <property type="entry name" value="THIOL:DISULFIDE INTERCHANGE PROTEIN DSBE"/>
    <property type="match status" value="1"/>
</dbReference>
<organism evidence="4 5">
    <name type="scientific">Mumia flava</name>
    <dbReference type="NCBI Taxonomy" id="1348852"/>
    <lineage>
        <taxon>Bacteria</taxon>
        <taxon>Bacillati</taxon>
        <taxon>Actinomycetota</taxon>
        <taxon>Actinomycetes</taxon>
        <taxon>Propionibacteriales</taxon>
        <taxon>Nocardioidaceae</taxon>
        <taxon>Mumia</taxon>
    </lineage>
</organism>
<dbReference type="InterPro" id="IPR013766">
    <property type="entry name" value="Thioredoxin_domain"/>
</dbReference>
<evidence type="ECO:0000256" key="1">
    <source>
        <dbReference type="SAM" id="MobiDB-lite"/>
    </source>
</evidence>
<evidence type="ECO:0000256" key="2">
    <source>
        <dbReference type="SAM" id="SignalP"/>
    </source>
</evidence>
<proteinExistence type="predicted"/>
<dbReference type="Pfam" id="PF00578">
    <property type="entry name" value="AhpC-TSA"/>
    <property type="match status" value="1"/>
</dbReference>
<dbReference type="SUPFAM" id="SSF52833">
    <property type="entry name" value="Thioredoxin-like"/>
    <property type="match status" value="1"/>
</dbReference>
<dbReference type="Gene3D" id="3.40.30.10">
    <property type="entry name" value="Glutaredoxin"/>
    <property type="match status" value="1"/>
</dbReference>
<evidence type="ECO:0000259" key="3">
    <source>
        <dbReference type="PROSITE" id="PS51352"/>
    </source>
</evidence>
<dbReference type="InterPro" id="IPR050553">
    <property type="entry name" value="Thioredoxin_ResA/DsbE_sf"/>
</dbReference>
<evidence type="ECO:0000313" key="5">
    <source>
        <dbReference type="Proteomes" id="UP000230842"/>
    </source>
</evidence>
<dbReference type="PROSITE" id="PS51257">
    <property type="entry name" value="PROKAR_LIPOPROTEIN"/>
    <property type="match status" value="1"/>
</dbReference>
<feature type="compositionally biased region" description="Low complexity" evidence="1">
    <location>
        <begin position="20"/>
        <end position="51"/>
    </location>
</feature>
<accession>A0A2M9BJ79</accession>
<evidence type="ECO:0000313" key="4">
    <source>
        <dbReference type="EMBL" id="PJJ58000.1"/>
    </source>
</evidence>
<dbReference type="InterPro" id="IPR000866">
    <property type="entry name" value="AhpC/TSA"/>
</dbReference>
<dbReference type="OrthoDB" id="9790194at2"/>
<dbReference type="RefSeq" id="WP_100414823.1">
    <property type="nucleotide sequence ID" value="NZ_PGEZ01000001.1"/>
</dbReference>
<comment type="caution">
    <text evidence="4">The sequence shown here is derived from an EMBL/GenBank/DDBJ whole genome shotgun (WGS) entry which is preliminary data.</text>
</comment>
<keyword evidence="4" id="KW-0413">Isomerase</keyword>